<dbReference type="PANTHER" id="PTHR43877">
    <property type="entry name" value="AMINOALKYLPHOSPHONATE N-ACETYLTRANSFERASE-RELATED-RELATED"/>
    <property type="match status" value="1"/>
</dbReference>
<protein>
    <submittedName>
        <fullName evidence="4">Alanine acetyltransferase</fullName>
    </submittedName>
</protein>
<dbReference type="InterPro" id="IPR000182">
    <property type="entry name" value="GNAT_dom"/>
</dbReference>
<dbReference type="STRING" id="172043.RM53_08190"/>
<accession>A0A0B4CQ96</accession>
<dbReference type="AlphaFoldDB" id="A0A0B4CQ96"/>
<keyword evidence="2" id="KW-0012">Acyltransferase</keyword>
<dbReference type="RefSeq" id="WP_039245818.1">
    <property type="nucleotide sequence ID" value="NZ_JWSY01000010.1"/>
</dbReference>
<evidence type="ECO:0000256" key="2">
    <source>
        <dbReference type="ARBA" id="ARBA00023315"/>
    </source>
</evidence>
<feature type="domain" description="N-acetyltransferase" evidence="3">
    <location>
        <begin position="1"/>
        <end position="138"/>
    </location>
</feature>
<dbReference type="Gene3D" id="3.40.630.30">
    <property type="match status" value="1"/>
</dbReference>
<proteinExistence type="predicted"/>
<evidence type="ECO:0000256" key="1">
    <source>
        <dbReference type="ARBA" id="ARBA00022679"/>
    </source>
</evidence>
<keyword evidence="1 4" id="KW-0808">Transferase</keyword>
<evidence type="ECO:0000313" key="5">
    <source>
        <dbReference type="Proteomes" id="UP000031166"/>
    </source>
</evidence>
<sequence>MTTADPASLAALHAQAFAAPWSADTFADLLSQPGVLAVSEPDGFILIRTVVDEAEILTLAVVPPARRHGLGRRLVEAAAVAVAQAGATRLFLEVADDNVAARSLYEGAGFDPIGRRKAYYAGADGSRTDAVVMSRDLCAPDANLTLP</sequence>
<dbReference type="Pfam" id="PF00583">
    <property type="entry name" value="Acetyltransf_1"/>
    <property type="match status" value="1"/>
</dbReference>
<dbReference type="Proteomes" id="UP000031166">
    <property type="component" value="Unassembled WGS sequence"/>
</dbReference>
<organism evidence="4 5">
    <name type="scientific">Brevundimonas nasdae</name>
    <dbReference type="NCBI Taxonomy" id="172043"/>
    <lineage>
        <taxon>Bacteria</taxon>
        <taxon>Pseudomonadati</taxon>
        <taxon>Pseudomonadota</taxon>
        <taxon>Alphaproteobacteria</taxon>
        <taxon>Caulobacterales</taxon>
        <taxon>Caulobacteraceae</taxon>
        <taxon>Brevundimonas</taxon>
    </lineage>
</organism>
<dbReference type="CDD" id="cd04301">
    <property type="entry name" value="NAT_SF"/>
    <property type="match status" value="1"/>
</dbReference>
<name>A0A0B4CQ96_9CAUL</name>
<evidence type="ECO:0000313" key="4">
    <source>
        <dbReference type="EMBL" id="KIC58627.1"/>
    </source>
</evidence>
<comment type="caution">
    <text evidence="4">The sequence shown here is derived from an EMBL/GenBank/DDBJ whole genome shotgun (WGS) entry which is preliminary data.</text>
</comment>
<dbReference type="GO" id="GO:0016747">
    <property type="term" value="F:acyltransferase activity, transferring groups other than amino-acyl groups"/>
    <property type="evidence" value="ECO:0007669"/>
    <property type="project" value="InterPro"/>
</dbReference>
<reference evidence="4 5" key="1">
    <citation type="submission" date="2014-12" db="EMBL/GenBank/DDBJ databases">
        <title>Genome sequencing of Brevundimonas nasdae TPW30.</title>
        <authorList>
            <person name="Tan P.W."/>
            <person name="Chan K.-G."/>
        </authorList>
    </citation>
    <scope>NUCLEOTIDE SEQUENCE [LARGE SCALE GENOMIC DNA]</scope>
    <source>
        <strain evidence="4 5">TPW30</strain>
    </source>
</reference>
<dbReference type="PROSITE" id="PS51186">
    <property type="entry name" value="GNAT"/>
    <property type="match status" value="1"/>
</dbReference>
<evidence type="ECO:0000259" key="3">
    <source>
        <dbReference type="PROSITE" id="PS51186"/>
    </source>
</evidence>
<dbReference type="InterPro" id="IPR016181">
    <property type="entry name" value="Acyl_CoA_acyltransferase"/>
</dbReference>
<dbReference type="InterPro" id="IPR050832">
    <property type="entry name" value="Bact_Acetyltransf"/>
</dbReference>
<gene>
    <name evidence="4" type="ORF">RM53_08190</name>
</gene>
<dbReference type="EMBL" id="JWSY01000010">
    <property type="protein sequence ID" value="KIC58627.1"/>
    <property type="molecule type" value="Genomic_DNA"/>
</dbReference>
<dbReference type="SUPFAM" id="SSF55729">
    <property type="entry name" value="Acyl-CoA N-acyltransferases (Nat)"/>
    <property type="match status" value="1"/>
</dbReference>